<gene>
    <name evidence="7" type="ORF">LWI29_020335</name>
</gene>
<reference evidence="7" key="2">
    <citation type="submission" date="2023-06" db="EMBL/GenBank/DDBJ databases">
        <authorList>
            <person name="Swenson N.G."/>
            <person name="Wegrzyn J.L."/>
            <person name="Mcevoy S.L."/>
        </authorList>
    </citation>
    <scope>NUCLEOTIDE SEQUENCE</scope>
    <source>
        <strain evidence="7">NS2018</strain>
        <tissue evidence="7">Leaf</tissue>
    </source>
</reference>
<dbReference type="Pfam" id="PF03168">
    <property type="entry name" value="LEA_2"/>
    <property type="match status" value="1"/>
</dbReference>
<protein>
    <recommendedName>
        <fullName evidence="6">Late embryogenesis abundant protein LEA-2 subgroup domain-containing protein</fullName>
    </recommendedName>
</protein>
<evidence type="ECO:0000313" key="7">
    <source>
        <dbReference type="EMBL" id="KAK0587275.1"/>
    </source>
</evidence>
<dbReference type="AlphaFoldDB" id="A0AA39VNM9"/>
<comment type="subcellular location">
    <subcellularLocation>
        <location evidence="1">Membrane</location>
        <topology evidence="1">Single-pass membrane protein</topology>
    </subcellularLocation>
</comment>
<comment type="caution">
    <text evidence="7">The sequence shown here is derived from an EMBL/GenBank/DDBJ whole genome shotgun (WGS) entry which is preliminary data.</text>
</comment>
<sequence length="234" mass="26392">MDPESASLPSSIDPERASIPSSVVPKKEALPFRIVFGFQKFLLFVIRVEIRTLVIVFLAYIIFCFLWSIASPESIHPPEFHVNSATVNPLDFSNSTFTSPNTAVWNFTFYIKNPNTISMYYKGFDVSLYYGKDFLSNVSIQTFQHEALETTKVSATMNASLTINNKVANTIENELIRNKAVNFDLKIQGAMSGQILYLFHDQGIKGSCQDLKMFLSDQNLGKMLGDPECQLGFW</sequence>
<dbReference type="Proteomes" id="UP001168877">
    <property type="component" value="Unassembled WGS sequence"/>
</dbReference>
<keyword evidence="4 5" id="KW-0472">Membrane</keyword>
<reference evidence="7" key="1">
    <citation type="journal article" date="2022" name="Plant J.">
        <title>Strategies of tolerance reflected in two North American maple genomes.</title>
        <authorList>
            <person name="McEvoy S.L."/>
            <person name="Sezen U.U."/>
            <person name="Trouern-Trend A."/>
            <person name="McMahon S.M."/>
            <person name="Schaberg P.G."/>
            <person name="Yang J."/>
            <person name="Wegrzyn J.L."/>
            <person name="Swenson N.G."/>
        </authorList>
    </citation>
    <scope>NUCLEOTIDE SEQUENCE</scope>
    <source>
        <strain evidence="7">NS2018</strain>
    </source>
</reference>
<name>A0AA39VNM9_ACESA</name>
<dbReference type="PANTHER" id="PTHR31234">
    <property type="entry name" value="LATE EMBRYOGENESIS ABUNDANT (LEA) HYDROXYPROLINE-RICH GLYCOPROTEIN FAMILY"/>
    <property type="match status" value="1"/>
</dbReference>
<organism evidence="7 8">
    <name type="scientific">Acer saccharum</name>
    <name type="common">Sugar maple</name>
    <dbReference type="NCBI Taxonomy" id="4024"/>
    <lineage>
        <taxon>Eukaryota</taxon>
        <taxon>Viridiplantae</taxon>
        <taxon>Streptophyta</taxon>
        <taxon>Embryophyta</taxon>
        <taxon>Tracheophyta</taxon>
        <taxon>Spermatophyta</taxon>
        <taxon>Magnoliopsida</taxon>
        <taxon>eudicotyledons</taxon>
        <taxon>Gunneridae</taxon>
        <taxon>Pentapetalae</taxon>
        <taxon>rosids</taxon>
        <taxon>malvids</taxon>
        <taxon>Sapindales</taxon>
        <taxon>Sapindaceae</taxon>
        <taxon>Hippocastanoideae</taxon>
        <taxon>Acereae</taxon>
        <taxon>Acer</taxon>
    </lineage>
</organism>
<keyword evidence="8" id="KW-1185">Reference proteome</keyword>
<evidence type="ECO:0000256" key="2">
    <source>
        <dbReference type="ARBA" id="ARBA00022692"/>
    </source>
</evidence>
<dbReference type="PANTHER" id="PTHR31234:SF2">
    <property type="entry name" value="OS05G0199100 PROTEIN"/>
    <property type="match status" value="1"/>
</dbReference>
<evidence type="ECO:0000259" key="6">
    <source>
        <dbReference type="Pfam" id="PF03168"/>
    </source>
</evidence>
<dbReference type="Gene3D" id="2.60.40.1820">
    <property type="match status" value="1"/>
</dbReference>
<dbReference type="InterPro" id="IPR044839">
    <property type="entry name" value="NDR1-like"/>
</dbReference>
<evidence type="ECO:0000313" key="8">
    <source>
        <dbReference type="Proteomes" id="UP001168877"/>
    </source>
</evidence>
<dbReference type="EMBL" id="JAUESC010000382">
    <property type="protein sequence ID" value="KAK0587275.1"/>
    <property type="molecule type" value="Genomic_DNA"/>
</dbReference>
<evidence type="ECO:0000256" key="3">
    <source>
        <dbReference type="ARBA" id="ARBA00022989"/>
    </source>
</evidence>
<feature type="domain" description="Late embryogenesis abundant protein LEA-2 subgroup" evidence="6">
    <location>
        <begin position="110"/>
        <end position="189"/>
    </location>
</feature>
<keyword evidence="3 5" id="KW-1133">Transmembrane helix</keyword>
<proteinExistence type="predicted"/>
<evidence type="ECO:0000256" key="4">
    <source>
        <dbReference type="ARBA" id="ARBA00023136"/>
    </source>
</evidence>
<dbReference type="SUPFAM" id="SSF117070">
    <property type="entry name" value="LEA14-like"/>
    <property type="match status" value="1"/>
</dbReference>
<evidence type="ECO:0000256" key="5">
    <source>
        <dbReference type="SAM" id="Phobius"/>
    </source>
</evidence>
<accession>A0AA39VNM9</accession>
<dbReference type="GO" id="GO:0098542">
    <property type="term" value="P:defense response to other organism"/>
    <property type="evidence" value="ECO:0007669"/>
    <property type="project" value="InterPro"/>
</dbReference>
<feature type="transmembrane region" description="Helical" evidence="5">
    <location>
        <begin position="53"/>
        <end position="70"/>
    </location>
</feature>
<dbReference type="GO" id="GO:0005886">
    <property type="term" value="C:plasma membrane"/>
    <property type="evidence" value="ECO:0007669"/>
    <property type="project" value="TreeGrafter"/>
</dbReference>
<keyword evidence="2 5" id="KW-0812">Transmembrane</keyword>
<feature type="transmembrane region" description="Helical" evidence="5">
    <location>
        <begin position="30"/>
        <end position="46"/>
    </location>
</feature>
<dbReference type="InterPro" id="IPR004864">
    <property type="entry name" value="LEA_2"/>
</dbReference>
<evidence type="ECO:0000256" key="1">
    <source>
        <dbReference type="ARBA" id="ARBA00004167"/>
    </source>
</evidence>